<reference evidence="6 7" key="1">
    <citation type="journal article" date="2018" name="Sci. Data">
        <title>The draft genome sequence of cork oak.</title>
        <authorList>
            <person name="Ramos A.M."/>
            <person name="Usie A."/>
            <person name="Barbosa P."/>
            <person name="Barros P.M."/>
            <person name="Capote T."/>
            <person name="Chaves I."/>
            <person name="Simoes F."/>
            <person name="Abreu I."/>
            <person name="Carrasquinho I."/>
            <person name="Faro C."/>
            <person name="Guimaraes J.B."/>
            <person name="Mendonca D."/>
            <person name="Nobrega F."/>
            <person name="Rodrigues L."/>
            <person name="Saibo N.J.M."/>
            <person name="Varela M.C."/>
            <person name="Egas C."/>
            <person name="Matos J."/>
            <person name="Miguel C.M."/>
            <person name="Oliveira M.M."/>
            <person name="Ricardo C.P."/>
            <person name="Goncalves S."/>
        </authorList>
    </citation>
    <scope>NUCLEOTIDE SEQUENCE [LARGE SCALE GENOMIC DNA]</scope>
    <source>
        <strain evidence="7">cv. HL8</strain>
    </source>
</reference>
<name>A0AAW0KC84_QUESU</name>
<feature type="signal peptide" evidence="4">
    <location>
        <begin position="1"/>
        <end position="27"/>
    </location>
</feature>
<accession>A0AAW0KC84</accession>
<gene>
    <name evidence="6" type="primary">PMEI_6</name>
    <name evidence="6" type="ORF">CFP56_022923</name>
</gene>
<sequence>MTSPINCLSILVIPLLVTSIFYQASVGQPGIKIDDSSLTYLCKNSTDPTYCFKTLKADPDTFAGIGDKFHLGIVSIAIVNRTVSATAAQIPRILEKLSDRVDKIRMMDCKDDYNVVLDTVGLAYVSSDSRDYYGAMFMMQDAASRLGECKNSYTAPPVRASPIADGIAEAFKKFNIVDAVFGYMLL</sequence>
<evidence type="ECO:0000259" key="5">
    <source>
        <dbReference type="Pfam" id="PF04043"/>
    </source>
</evidence>
<evidence type="ECO:0000313" key="7">
    <source>
        <dbReference type="Proteomes" id="UP000237347"/>
    </source>
</evidence>
<evidence type="ECO:0000256" key="2">
    <source>
        <dbReference type="ARBA" id="ARBA00023157"/>
    </source>
</evidence>
<dbReference type="InterPro" id="IPR006501">
    <property type="entry name" value="Pectinesterase_inhib_dom"/>
</dbReference>
<comment type="caution">
    <text evidence="6">The sequence shown here is derived from an EMBL/GenBank/DDBJ whole genome shotgun (WGS) entry which is preliminary data.</text>
</comment>
<dbReference type="InterPro" id="IPR035513">
    <property type="entry name" value="Invertase/methylesterase_inhib"/>
</dbReference>
<keyword evidence="2" id="KW-1015">Disulfide bond</keyword>
<dbReference type="SUPFAM" id="SSF101148">
    <property type="entry name" value="Plant invertase/pectin methylesterase inhibitor"/>
    <property type="match status" value="1"/>
</dbReference>
<dbReference type="GO" id="GO:0004857">
    <property type="term" value="F:enzyme inhibitor activity"/>
    <property type="evidence" value="ECO:0007669"/>
    <property type="project" value="InterPro"/>
</dbReference>
<evidence type="ECO:0000313" key="6">
    <source>
        <dbReference type="EMBL" id="KAK7836159.1"/>
    </source>
</evidence>
<dbReference type="NCBIfam" id="TIGR01614">
    <property type="entry name" value="PME_inhib"/>
    <property type="match status" value="1"/>
</dbReference>
<evidence type="ECO:0000256" key="4">
    <source>
        <dbReference type="SAM" id="SignalP"/>
    </source>
</evidence>
<dbReference type="PANTHER" id="PTHR36710">
    <property type="entry name" value="PECTINESTERASE INHIBITOR-LIKE"/>
    <property type="match status" value="1"/>
</dbReference>
<dbReference type="Proteomes" id="UP000237347">
    <property type="component" value="Unassembled WGS sequence"/>
</dbReference>
<organism evidence="6 7">
    <name type="scientific">Quercus suber</name>
    <name type="common">Cork oak</name>
    <dbReference type="NCBI Taxonomy" id="58331"/>
    <lineage>
        <taxon>Eukaryota</taxon>
        <taxon>Viridiplantae</taxon>
        <taxon>Streptophyta</taxon>
        <taxon>Embryophyta</taxon>
        <taxon>Tracheophyta</taxon>
        <taxon>Spermatophyta</taxon>
        <taxon>Magnoliopsida</taxon>
        <taxon>eudicotyledons</taxon>
        <taxon>Gunneridae</taxon>
        <taxon>Pentapetalae</taxon>
        <taxon>rosids</taxon>
        <taxon>fabids</taxon>
        <taxon>Fagales</taxon>
        <taxon>Fagaceae</taxon>
        <taxon>Quercus</taxon>
    </lineage>
</organism>
<dbReference type="Gene3D" id="1.20.140.40">
    <property type="entry name" value="Invertase/pectin methylesterase inhibitor family protein"/>
    <property type="match status" value="1"/>
</dbReference>
<dbReference type="Gramene" id="rna-CFP56_77840">
    <property type="protein sequence ID" value="cds-POE61886.1"/>
    <property type="gene ID" value="gene-CFP56_77840"/>
</dbReference>
<dbReference type="EMBL" id="PKMF04000361">
    <property type="protein sequence ID" value="KAK7836159.1"/>
    <property type="molecule type" value="Genomic_DNA"/>
</dbReference>
<dbReference type="PANTHER" id="PTHR36710:SF18">
    <property type="entry name" value="PECTINESTERASE INHIBITOR 5-RELATED"/>
    <property type="match status" value="1"/>
</dbReference>
<dbReference type="Gramene" id="rna-CFP56_58688">
    <property type="protein sequence ID" value="cds-POE58630.1"/>
    <property type="gene ID" value="gene-CFP56_58688"/>
</dbReference>
<keyword evidence="1 4" id="KW-0732">Signal</keyword>
<comment type="similarity">
    <text evidence="3">Belongs to the PMEI family.</text>
</comment>
<proteinExistence type="inferred from homology"/>
<dbReference type="AlphaFoldDB" id="A0AAW0KC84"/>
<dbReference type="Pfam" id="PF04043">
    <property type="entry name" value="PMEI"/>
    <property type="match status" value="1"/>
</dbReference>
<evidence type="ECO:0000256" key="1">
    <source>
        <dbReference type="ARBA" id="ARBA00022729"/>
    </source>
</evidence>
<dbReference type="InterPro" id="IPR052421">
    <property type="entry name" value="PCW_Enzyme_Inhibitor"/>
</dbReference>
<evidence type="ECO:0000256" key="3">
    <source>
        <dbReference type="ARBA" id="ARBA00038471"/>
    </source>
</evidence>
<feature type="chain" id="PRO_5043866736" evidence="4">
    <location>
        <begin position="28"/>
        <end position="186"/>
    </location>
</feature>
<feature type="domain" description="Pectinesterase inhibitor" evidence="5">
    <location>
        <begin position="38"/>
        <end position="155"/>
    </location>
</feature>
<protein>
    <submittedName>
        <fullName evidence="6">Pectinesterase inhibitor</fullName>
    </submittedName>
</protein>
<keyword evidence="7" id="KW-1185">Reference proteome</keyword>